<dbReference type="Pfam" id="PF17820">
    <property type="entry name" value="PDZ_6"/>
    <property type="match status" value="1"/>
</dbReference>
<dbReference type="SMART" id="SM00228">
    <property type="entry name" value="PDZ"/>
    <property type="match status" value="1"/>
</dbReference>
<keyword evidence="3" id="KW-0378">Hydrolase</keyword>
<evidence type="ECO:0000259" key="2">
    <source>
        <dbReference type="SMART" id="SM00228"/>
    </source>
</evidence>
<feature type="chain" id="PRO_5046194077" evidence="1">
    <location>
        <begin position="19"/>
        <end position="445"/>
    </location>
</feature>
<accession>A0ABT7NL53</accession>
<dbReference type="SUPFAM" id="SSF50156">
    <property type="entry name" value="PDZ domain-like"/>
    <property type="match status" value="1"/>
</dbReference>
<protein>
    <submittedName>
        <fullName evidence="3">Aspartyl protease family protein</fullName>
    </submittedName>
</protein>
<dbReference type="Pfam" id="PF13650">
    <property type="entry name" value="Asp_protease_2"/>
    <property type="match status" value="1"/>
</dbReference>
<keyword evidence="1" id="KW-0732">Signal</keyword>
<sequence length="445" mass="50424">MRLIALLCMCFMSFYAHGQSEFSFLTKKRHVDFELVGNLIIVPVKLNGVPLSFLLDTGVKETILFAGKQDSVPLDNVHRVKFSGIGIEDGVEGIMAIANDLEIGGTLRDSSHNVFVINGEELDISSHIGMPVNGILGARFIQQFMLKIDYIKSRISLYDPQDFPEKIIRKFTRVPIHLERDRPYTEVDIRLADDRMEHAKMLIDMGNSDGLLIFPFVLDSFQVKEPNVYEFIGRGFNGEIYGKRNRIAGFDWAGFQIKQPIVSYPDSNAVHAARLAESRIGSVGSQVLRHFHVILNYQAEEIYLRPNKNFGKRFEFNMSGMEIKHDGLVWAQREVPTSIGSRSKDDPHGGVTAWQSQILKYEFKLLPVYVVAGVRKDSPAERAGVLKDDVLIKINGKKTENMKLKDVLHKLQHKDGDLINLIVERAGEQRQLQFKLVDPIPYKGN</sequence>
<dbReference type="Gene3D" id="2.30.42.10">
    <property type="match status" value="1"/>
</dbReference>
<name>A0ABT7NL53_9SPHI</name>
<dbReference type="InterPro" id="IPR021109">
    <property type="entry name" value="Peptidase_aspartic_dom_sf"/>
</dbReference>
<evidence type="ECO:0000313" key="4">
    <source>
        <dbReference type="Proteomes" id="UP001170954"/>
    </source>
</evidence>
<dbReference type="SUPFAM" id="SSF50630">
    <property type="entry name" value="Acid proteases"/>
    <property type="match status" value="1"/>
</dbReference>
<dbReference type="InterPro" id="IPR001478">
    <property type="entry name" value="PDZ"/>
</dbReference>
<dbReference type="Gene3D" id="2.40.70.10">
    <property type="entry name" value="Acid Proteases"/>
    <property type="match status" value="1"/>
</dbReference>
<reference evidence="3" key="1">
    <citation type="submission" date="2020-06" db="EMBL/GenBank/DDBJ databases">
        <authorList>
            <person name="Dong N."/>
        </authorList>
    </citation>
    <scope>NUCLEOTIDE SEQUENCE</scope>
    <source>
        <strain evidence="3">R1692</strain>
    </source>
</reference>
<gene>
    <name evidence="3" type="ORF">HX018_06880</name>
</gene>
<feature type="domain" description="PDZ" evidence="2">
    <location>
        <begin position="312"/>
        <end position="427"/>
    </location>
</feature>
<proteinExistence type="predicted"/>
<dbReference type="InterPro" id="IPR041489">
    <property type="entry name" value="PDZ_6"/>
</dbReference>
<dbReference type="Proteomes" id="UP001170954">
    <property type="component" value="Unassembled WGS sequence"/>
</dbReference>
<dbReference type="GO" id="GO:0008233">
    <property type="term" value="F:peptidase activity"/>
    <property type="evidence" value="ECO:0007669"/>
    <property type="project" value="UniProtKB-KW"/>
</dbReference>
<dbReference type="InterPro" id="IPR036034">
    <property type="entry name" value="PDZ_sf"/>
</dbReference>
<keyword evidence="3" id="KW-0645">Protease</keyword>
<dbReference type="EMBL" id="JACAGK010000015">
    <property type="protein sequence ID" value="MDM1047959.1"/>
    <property type="molecule type" value="Genomic_DNA"/>
</dbReference>
<dbReference type="GO" id="GO:0006508">
    <property type="term" value="P:proteolysis"/>
    <property type="evidence" value="ECO:0007669"/>
    <property type="project" value="UniProtKB-KW"/>
</dbReference>
<comment type="caution">
    <text evidence="3">The sequence shown here is derived from an EMBL/GenBank/DDBJ whole genome shotgun (WGS) entry which is preliminary data.</text>
</comment>
<feature type="signal peptide" evidence="1">
    <location>
        <begin position="1"/>
        <end position="18"/>
    </location>
</feature>
<evidence type="ECO:0000313" key="3">
    <source>
        <dbReference type="EMBL" id="MDM1047959.1"/>
    </source>
</evidence>
<evidence type="ECO:0000256" key="1">
    <source>
        <dbReference type="SAM" id="SignalP"/>
    </source>
</evidence>
<keyword evidence="4" id="KW-1185">Reference proteome</keyword>
<reference evidence="3" key="2">
    <citation type="journal article" date="2022" name="Sci. Total Environ.">
        <title>Prevalence, transmission, and molecular epidemiology of tet(X)-positive bacteria among humans, animals, and environmental niches in China: An epidemiological, and genomic-based study.</title>
        <authorList>
            <person name="Dong N."/>
            <person name="Zeng Y."/>
            <person name="Cai C."/>
            <person name="Sun C."/>
            <person name="Lu J."/>
            <person name="Liu C."/>
            <person name="Zhou H."/>
            <person name="Sun Q."/>
            <person name="Shu L."/>
            <person name="Wang H."/>
            <person name="Wang Y."/>
            <person name="Wang S."/>
            <person name="Wu C."/>
            <person name="Chan E.W."/>
            <person name="Chen G."/>
            <person name="Shen Z."/>
            <person name="Chen S."/>
            <person name="Zhang R."/>
        </authorList>
    </citation>
    <scope>NUCLEOTIDE SEQUENCE</scope>
    <source>
        <strain evidence="3">R1692</strain>
    </source>
</reference>
<organism evidence="3 4">
    <name type="scientific">Sphingobacterium hotanense</name>
    <dbReference type="NCBI Taxonomy" id="649196"/>
    <lineage>
        <taxon>Bacteria</taxon>
        <taxon>Pseudomonadati</taxon>
        <taxon>Bacteroidota</taxon>
        <taxon>Sphingobacteriia</taxon>
        <taxon>Sphingobacteriales</taxon>
        <taxon>Sphingobacteriaceae</taxon>
        <taxon>Sphingobacterium</taxon>
    </lineage>
</organism>